<sequence length="147" mass="17103">MNPINDQYVVFAINDKYFAISIQDVFEITRMRTVKWVPNSKDEFLGVIHFREKVIPIVSLHRMFLEKENELVSTTRIIVLNNNIKESGFVVDDVDQVKFLPEEYIAPAPHSSQSEWIKGVYHHDDQTITILDLETLLSDVDVKKVLE</sequence>
<dbReference type="InterPro" id="IPR039315">
    <property type="entry name" value="CheW"/>
</dbReference>
<keyword evidence="3" id="KW-1185">Reference proteome</keyword>
<dbReference type="PANTHER" id="PTHR22617">
    <property type="entry name" value="CHEMOTAXIS SENSOR HISTIDINE KINASE-RELATED"/>
    <property type="match status" value="1"/>
</dbReference>
<dbReference type="Gene3D" id="2.30.30.40">
    <property type="entry name" value="SH3 Domains"/>
    <property type="match status" value="1"/>
</dbReference>
<dbReference type="InterPro" id="IPR002545">
    <property type="entry name" value="CheW-lke_dom"/>
</dbReference>
<evidence type="ECO:0000313" key="2">
    <source>
        <dbReference type="EMBL" id="MBM7716967.1"/>
    </source>
</evidence>
<dbReference type="Proteomes" id="UP000823485">
    <property type="component" value="Unassembled WGS sequence"/>
</dbReference>
<dbReference type="Pfam" id="PF01584">
    <property type="entry name" value="CheW"/>
    <property type="match status" value="1"/>
</dbReference>
<dbReference type="EMBL" id="JAFBFH010000036">
    <property type="protein sequence ID" value="MBM7716967.1"/>
    <property type="molecule type" value="Genomic_DNA"/>
</dbReference>
<gene>
    <name evidence="2" type="ORF">JOC94_003991</name>
</gene>
<comment type="caution">
    <text evidence="2">The sequence shown here is derived from an EMBL/GenBank/DDBJ whole genome shotgun (WGS) entry which is preliminary data.</text>
</comment>
<dbReference type="SUPFAM" id="SSF50341">
    <property type="entry name" value="CheW-like"/>
    <property type="match status" value="1"/>
</dbReference>
<feature type="domain" description="CheW-like" evidence="1">
    <location>
        <begin position="5"/>
        <end position="142"/>
    </location>
</feature>
<evidence type="ECO:0000313" key="3">
    <source>
        <dbReference type="Proteomes" id="UP000823485"/>
    </source>
</evidence>
<name>A0ABS2RBC4_9BACI</name>
<organism evidence="2 3">
    <name type="scientific">Siminovitchia thermophila</name>
    <dbReference type="NCBI Taxonomy" id="1245522"/>
    <lineage>
        <taxon>Bacteria</taxon>
        <taxon>Bacillati</taxon>
        <taxon>Bacillota</taxon>
        <taxon>Bacilli</taxon>
        <taxon>Bacillales</taxon>
        <taxon>Bacillaceae</taxon>
        <taxon>Siminovitchia</taxon>
    </lineage>
</organism>
<dbReference type="InterPro" id="IPR036061">
    <property type="entry name" value="CheW-like_dom_sf"/>
</dbReference>
<dbReference type="RefSeq" id="WP_077109354.1">
    <property type="nucleotide sequence ID" value="NZ_JAFBFH010000036.1"/>
</dbReference>
<reference evidence="2 3" key="1">
    <citation type="submission" date="2021-01" db="EMBL/GenBank/DDBJ databases">
        <title>Genomic Encyclopedia of Type Strains, Phase IV (KMG-IV): sequencing the most valuable type-strain genomes for metagenomic binning, comparative biology and taxonomic classification.</title>
        <authorList>
            <person name="Goeker M."/>
        </authorList>
    </citation>
    <scope>NUCLEOTIDE SEQUENCE [LARGE SCALE GENOMIC DNA]</scope>
    <source>
        <strain evidence="2 3">DSM 105453</strain>
    </source>
</reference>
<accession>A0ABS2RBC4</accession>
<dbReference type="PROSITE" id="PS50851">
    <property type="entry name" value="CHEW"/>
    <property type="match status" value="1"/>
</dbReference>
<dbReference type="Gene3D" id="2.40.50.180">
    <property type="entry name" value="CheA-289, Domain 4"/>
    <property type="match status" value="1"/>
</dbReference>
<evidence type="ECO:0000259" key="1">
    <source>
        <dbReference type="PROSITE" id="PS50851"/>
    </source>
</evidence>
<proteinExistence type="predicted"/>
<dbReference type="PANTHER" id="PTHR22617:SF23">
    <property type="entry name" value="CHEMOTAXIS PROTEIN CHEW"/>
    <property type="match status" value="1"/>
</dbReference>
<dbReference type="SMART" id="SM00260">
    <property type="entry name" value="CheW"/>
    <property type="match status" value="1"/>
</dbReference>
<protein>
    <submittedName>
        <fullName evidence="2">Purine-binding chemotaxis protein CheW</fullName>
    </submittedName>
</protein>